<proteinExistence type="predicted"/>
<name>A0AAE1S606_9SOLA</name>
<evidence type="ECO:0000313" key="3">
    <source>
        <dbReference type="Proteomes" id="UP001291623"/>
    </source>
</evidence>
<organism evidence="2 3">
    <name type="scientific">Anisodus tanguticus</name>
    <dbReference type="NCBI Taxonomy" id="243964"/>
    <lineage>
        <taxon>Eukaryota</taxon>
        <taxon>Viridiplantae</taxon>
        <taxon>Streptophyta</taxon>
        <taxon>Embryophyta</taxon>
        <taxon>Tracheophyta</taxon>
        <taxon>Spermatophyta</taxon>
        <taxon>Magnoliopsida</taxon>
        <taxon>eudicotyledons</taxon>
        <taxon>Gunneridae</taxon>
        <taxon>Pentapetalae</taxon>
        <taxon>asterids</taxon>
        <taxon>lamiids</taxon>
        <taxon>Solanales</taxon>
        <taxon>Solanaceae</taxon>
        <taxon>Solanoideae</taxon>
        <taxon>Hyoscyameae</taxon>
        <taxon>Anisodus</taxon>
    </lineage>
</organism>
<reference evidence="2" key="1">
    <citation type="submission" date="2023-12" db="EMBL/GenBank/DDBJ databases">
        <title>Genome assembly of Anisodus tanguticus.</title>
        <authorList>
            <person name="Wang Y.-J."/>
        </authorList>
    </citation>
    <scope>NUCLEOTIDE SEQUENCE</scope>
    <source>
        <strain evidence="2">KB-2021</strain>
        <tissue evidence="2">Leaf</tissue>
    </source>
</reference>
<protein>
    <submittedName>
        <fullName evidence="2">Uncharacterized protein</fullName>
    </submittedName>
</protein>
<evidence type="ECO:0000313" key="2">
    <source>
        <dbReference type="EMBL" id="KAK4363407.1"/>
    </source>
</evidence>
<feature type="compositionally biased region" description="Low complexity" evidence="1">
    <location>
        <begin position="57"/>
        <end position="70"/>
    </location>
</feature>
<feature type="region of interest" description="Disordered" evidence="1">
    <location>
        <begin position="31"/>
        <end position="72"/>
    </location>
</feature>
<dbReference type="Proteomes" id="UP001291623">
    <property type="component" value="Unassembled WGS sequence"/>
</dbReference>
<dbReference type="EMBL" id="JAVYJV010000009">
    <property type="protein sequence ID" value="KAK4363407.1"/>
    <property type="molecule type" value="Genomic_DNA"/>
</dbReference>
<comment type="caution">
    <text evidence="2">The sequence shown here is derived from an EMBL/GenBank/DDBJ whole genome shotgun (WGS) entry which is preliminary data.</text>
</comment>
<evidence type="ECO:0000256" key="1">
    <source>
        <dbReference type="SAM" id="MobiDB-lite"/>
    </source>
</evidence>
<accession>A0AAE1S606</accession>
<sequence>MTITKMVDFVQGNENKIKKDEALWNEKDKEFNKRAKSTSHFSHEGGEGRQFLKNRSSRSTPSSASASSPRFRNDNKRYYFTVSGSQSQTSVGQISFSNPVCGKCGKRNPVECHMGMDICYGCSQ</sequence>
<dbReference type="AlphaFoldDB" id="A0AAE1S606"/>
<keyword evidence="3" id="KW-1185">Reference proteome</keyword>
<gene>
    <name evidence="2" type="ORF">RND71_018648</name>
</gene>